<dbReference type="EMBL" id="GIIL01007208">
    <property type="protein sequence ID" value="NOV50934.1"/>
    <property type="molecule type" value="Transcribed_RNA"/>
</dbReference>
<protein>
    <submittedName>
        <fullName evidence="8">Putative trypsin-like serine protease</fullName>
    </submittedName>
</protein>
<dbReference type="PRINTS" id="PR00722">
    <property type="entry name" value="CHYMOTRYPSIN"/>
</dbReference>
<keyword evidence="4" id="KW-0720">Serine protease</keyword>
<comment type="similarity">
    <text evidence="1">Belongs to the peptidase S1 family.</text>
</comment>
<accession>A0A6M2DY27</accession>
<dbReference type="PANTHER" id="PTHR24276:SF91">
    <property type="entry name" value="AT26814P-RELATED"/>
    <property type="match status" value="1"/>
</dbReference>
<organism evidence="8">
    <name type="scientific">Xenopsylla cheopis</name>
    <name type="common">Oriental rat flea</name>
    <name type="synonym">Pulex cheopis</name>
    <dbReference type="NCBI Taxonomy" id="163159"/>
    <lineage>
        <taxon>Eukaryota</taxon>
        <taxon>Metazoa</taxon>
        <taxon>Ecdysozoa</taxon>
        <taxon>Arthropoda</taxon>
        <taxon>Hexapoda</taxon>
        <taxon>Insecta</taxon>
        <taxon>Pterygota</taxon>
        <taxon>Neoptera</taxon>
        <taxon>Endopterygota</taxon>
        <taxon>Siphonaptera</taxon>
        <taxon>Pulicidae</taxon>
        <taxon>Xenopsyllinae</taxon>
        <taxon>Xenopsylla</taxon>
    </lineage>
</organism>
<keyword evidence="3" id="KW-0378">Hydrolase</keyword>
<evidence type="ECO:0000259" key="7">
    <source>
        <dbReference type="PROSITE" id="PS50240"/>
    </source>
</evidence>
<dbReference type="InterPro" id="IPR001254">
    <property type="entry name" value="Trypsin_dom"/>
</dbReference>
<dbReference type="Gene3D" id="2.40.10.10">
    <property type="entry name" value="Trypsin-like serine proteases"/>
    <property type="match status" value="1"/>
</dbReference>
<keyword evidence="2 8" id="KW-0645">Protease</keyword>
<evidence type="ECO:0000256" key="3">
    <source>
        <dbReference type="ARBA" id="ARBA00022801"/>
    </source>
</evidence>
<evidence type="ECO:0000256" key="2">
    <source>
        <dbReference type="ARBA" id="ARBA00022670"/>
    </source>
</evidence>
<dbReference type="GO" id="GO:0004252">
    <property type="term" value="F:serine-type endopeptidase activity"/>
    <property type="evidence" value="ECO:0007669"/>
    <property type="project" value="InterPro"/>
</dbReference>
<keyword evidence="5" id="KW-1015">Disulfide bond</keyword>
<dbReference type="GO" id="GO:0006508">
    <property type="term" value="P:proteolysis"/>
    <property type="evidence" value="ECO:0007669"/>
    <property type="project" value="UniProtKB-KW"/>
</dbReference>
<evidence type="ECO:0000256" key="6">
    <source>
        <dbReference type="SAM" id="SignalP"/>
    </source>
</evidence>
<dbReference type="AlphaFoldDB" id="A0A6M2DY27"/>
<keyword evidence="6" id="KW-0732">Signal</keyword>
<evidence type="ECO:0000313" key="8">
    <source>
        <dbReference type="EMBL" id="NOV50934.1"/>
    </source>
</evidence>
<proteinExistence type="inferred from homology"/>
<dbReference type="InterPro" id="IPR001314">
    <property type="entry name" value="Peptidase_S1A"/>
</dbReference>
<name>A0A6M2DY27_XENCH</name>
<feature type="chain" id="PRO_5026978899" evidence="6">
    <location>
        <begin position="25"/>
        <end position="252"/>
    </location>
</feature>
<dbReference type="InterPro" id="IPR043504">
    <property type="entry name" value="Peptidase_S1_PA_chymotrypsin"/>
</dbReference>
<dbReference type="Pfam" id="PF00089">
    <property type="entry name" value="Trypsin"/>
    <property type="match status" value="1"/>
</dbReference>
<dbReference type="PROSITE" id="PS50240">
    <property type="entry name" value="TRYPSIN_DOM"/>
    <property type="match status" value="1"/>
</dbReference>
<dbReference type="CDD" id="cd00190">
    <property type="entry name" value="Tryp_SPc"/>
    <property type="match status" value="1"/>
</dbReference>
<dbReference type="SMART" id="SM00020">
    <property type="entry name" value="Tryp_SPc"/>
    <property type="match status" value="1"/>
</dbReference>
<dbReference type="InterPro" id="IPR009003">
    <property type="entry name" value="Peptidase_S1_PA"/>
</dbReference>
<dbReference type="SUPFAM" id="SSF50494">
    <property type="entry name" value="Trypsin-like serine proteases"/>
    <property type="match status" value="1"/>
</dbReference>
<reference evidence="8" key="1">
    <citation type="submission" date="2020-03" db="EMBL/GenBank/DDBJ databases">
        <title>Transcriptomic Profiling of the Digestive Tract of the Rat Flea, Xenopsylla cheopis, Following Blood Feeding and Infection with Yersinia pestis.</title>
        <authorList>
            <person name="Bland D.M."/>
            <person name="Martens C.A."/>
            <person name="Virtaneva K."/>
            <person name="Kanakabandi K."/>
            <person name="Long D."/>
            <person name="Rosenke R."/>
            <person name="Saturday G.A."/>
            <person name="Hoyt F.H."/>
            <person name="Bruno D.P."/>
            <person name="Ribeiro J.M.C."/>
            <person name="Hinnebusch J."/>
        </authorList>
    </citation>
    <scope>NUCLEOTIDE SEQUENCE</scope>
</reference>
<feature type="signal peptide" evidence="6">
    <location>
        <begin position="1"/>
        <end position="24"/>
    </location>
</feature>
<feature type="domain" description="Peptidase S1" evidence="7">
    <location>
        <begin position="21"/>
        <end position="251"/>
    </location>
</feature>
<dbReference type="InterPro" id="IPR050430">
    <property type="entry name" value="Peptidase_S1"/>
</dbReference>
<evidence type="ECO:0000256" key="5">
    <source>
        <dbReference type="ARBA" id="ARBA00023157"/>
    </source>
</evidence>
<evidence type="ECO:0000256" key="4">
    <source>
        <dbReference type="ARBA" id="ARBA00022825"/>
    </source>
</evidence>
<dbReference type="FunFam" id="2.40.10.10:FF:000068">
    <property type="entry name" value="transmembrane protease serine 2"/>
    <property type="match status" value="1"/>
</dbReference>
<evidence type="ECO:0000256" key="1">
    <source>
        <dbReference type="ARBA" id="ARBA00007664"/>
    </source>
</evidence>
<dbReference type="PANTHER" id="PTHR24276">
    <property type="entry name" value="POLYSERASE-RELATED"/>
    <property type="match status" value="1"/>
</dbReference>
<sequence>MFRHIIIFSTIICLGLCDNRMVQGNDVDIRAFGWQLSLNGNFKHFCGAAIISNEWALTTGFCAQQYFIEASRVRSGSNYYNESGTLHRVQLYITHPKYDKRTLDYDVALIQVSDVFNRSYTARPVPLVDANVSLPTGSVVTATGWGAEKYLGNPVRHLRAISLHVVDFQECRAKYNSSIEITNRVFCAASRKNDNKSVCTWDFGGPVVNENGVLVGLISYSTPDCSTKPLPNIFTHLANPEIREFIKKRTGI</sequence>